<dbReference type="InterPro" id="IPR007867">
    <property type="entry name" value="GMC_OxRtase_C"/>
</dbReference>
<keyword evidence="3" id="KW-0285">Flavoprotein</keyword>
<keyword evidence="5" id="KW-0560">Oxidoreductase</keyword>
<dbReference type="Pfam" id="PF05199">
    <property type="entry name" value="GMC_oxred_C"/>
    <property type="match status" value="1"/>
</dbReference>
<evidence type="ECO:0000256" key="2">
    <source>
        <dbReference type="ARBA" id="ARBA00010790"/>
    </source>
</evidence>
<comment type="cofactor">
    <cofactor evidence="1">
        <name>FAD</name>
        <dbReference type="ChEBI" id="CHEBI:57692"/>
    </cofactor>
</comment>
<dbReference type="Proteomes" id="UP000629371">
    <property type="component" value="Unassembled WGS sequence"/>
</dbReference>
<dbReference type="InterPro" id="IPR036188">
    <property type="entry name" value="FAD/NAD-bd_sf"/>
</dbReference>
<comment type="caution">
    <text evidence="8">The sequence shown here is derived from an EMBL/GenBank/DDBJ whole genome shotgun (WGS) entry which is preliminary data.</text>
</comment>
<evidence type="ECO:0000256" key="3">
    <source>
        <dbReference type="ARBA" id="ARBA00022630"/>
    </source>
</evidence>
<name>A0ABS1MM92_9ACTN</name>
<protein>
    <submittedName>
        <fullName evidence="8">GMC family oxidoreductase</fullName>
    </submittedName>
</protein>
<keyword evidence="4" id="KW-0274">FAD</keyword>
<dbReference type="Pfam" id="PF00732">
    <property type="entry name" value="GMC_oxred_N"/>
    <property type="match status" value="1"/>
</dbReference>
<dbReference type="RefSeq" id="WP_201801943.1">
    <property type="nucleotide sequence ID" value="NZ_JAERRI010000003.1"/>
</dbReference>
<comment type="similarity">
    <text evidence="2">Belongs to the GMC oxidoreductase family.</text>
</comment>
<dbReference type="InterPro" id="IPR017896">
    <property type="entry name" value="4Fe4S_Fe-S-bd"/>
</dbReference>
<feature type="domain" description="4Fe-4S ferredoxin-type" evidence="7">
    <location>
        <begin position="254"/>
        <end position="285"/>
    </location>
</feature>
<dbReference type="SUPFAM" id="SSF51905">
    <property type="entry name" value="FAD/NAD(P)-binding domain"/>
    <property type="match status" value="1"/>
</dbReference>
<evidence type="ECO:0000259" key="7">
    <source>
        <dbReference type="PROSITE" id="PS51379"/>
    </source>
</evidence>
<dbReference type="Gene3D" id="3.50.50.60">
    <property type="entry name" value="FAD/NAD(P)-binding domain"/>
    <property type="match status" value="2"/>
</dbReference>
<dbReference type="InterPro" id="IPR051473">
    <property type="entry name" value="P2Ox-like"/>
</dbReference>
<reference evidence="8 9" key="1">
    <citation type="submission" date="2021-01" db="EMBL/GenBank/DDBJ databases">
        <title>WGS of actinomycetes isolated from Thailand.</title>
        <authorList>
            <person name="Thawai C."/>
        </authorList>
    </citation>
    <scope>NUCLEOTIDE SEQUENCE [LARGE SCALE GENOMIC DNA]</scope>
    <source>
        <strain evidence="8 9">CH9-7</strain>
    </source>
</reference>
<dbReference type="PANTHER" id="PTHR42784">
    <property type="entry name" value="PYRANOSE 2-OXIDASE"/>
    <property type="match status" value="1"/>
</dbReference>
<evidence type="ECO:0000313" key="9">
    <source>
        <dbReference type="Proteomes" id="UP000629371"/>
    </source>
</evidence>
<sequence length="671" mass="71834">MTETVSAEGAARRRYDAIIVGGGWAGSALAKRLGAQGWQILVLEAGNGGTETWPGYLDSLSTFYSAVAKVPNSAYRPNKAAPSPDVLDLAPVPNPQAGKPEFTAHGYFVQNGQLPYGTDYLRELGGAAMHWLGAVPRMLPDDFATRSAYSYGLDWPLTAEDLQPWYAEAERELGVAGHAQEQKELGVVTDPAYEYPMHHIPQSYIDQYCDARLADQVIDDPVAQLPYTLRTFGLPQARNSTPNPAYQGPYRIEGAVGLPNYGERCVGNASCVPICPVQAKSHPLRLQAAWPPSVTLATRCVVTRVRATSAGTVTGVEYRTYTDPASPVSRSYLAEADVVVLAAHAVENARLLLFSGLANASGQVGRNLMDHPTLLNWALAPEAGGPVGPFRGPGHTSGWEVFRGGPGRRARAPFRIEIGNWGWGWATGAPMSNVATALGIGGDKDGNVRPDGVFGPELRRLLGSSIGRQLQLQIAVEQSADPGNRVTIDPARHRDAMGNPRPILTYNLDDHVRTGLFAARLVAQEIFARLGATDYTDHAPHDGVPPLGHFVHTVDGQTLDLAYSGAGHGAGTHIMGTDPKTSVVNADQRTHDHPNLYAIGCGSMPSIGTSNPTLTMLALALRSAAQIHRDLAAARRPVNVRPPEGTSTERPETPEPETSEPETPEKEKVTA</sequence>
<gene>
    <name evidence="8" type="ORF">JK360_05675</name>
</gene>
<evidence type="ECO:0000313" key="8">
    <source>
        <dbReference type="EMBL" id="MBL1088882.1"/>
    </source>
</evidence>
<evidence type="ECO:0000256" key="4">
    <source>
        <dbReference type="ARBA" id="ARBA00022827"/>
    </source>
</evidence>
<feature type="region of interest" description="Disordered" evidence="6">
    <location>
        <begin position="633"/>
        <end position="671"/>
    </location>
</feature>
<dbReference type="PANTHER" id="PTHR42784:SF1">
    <property type="entry name" value="PYRANOSE 2-OXIDASE"/>
    <property type="match status" value="1"/>
</dbReference>
<proteinExistence type="inferred from homology"/>
<dbReference type="InterPro" id="IPR000172">
    <property type="entry name" value="GMC_OxRdtase_N"/>
</dbReference>
<dbReference type="PROSITE" id="PS51379">
    <property type="entry name" value="4FE4S_FER_2"/>
    <property type="match status" value="1"/>
</dbReference>
<organism evidence="8 9">
    <name type="scientific">Streptomyces siderophoricus</name>
    <dbReference type="NCBI Taxonomy" id="2802281"/>
    <lineage>
        <taxon>Bacteria</taxon>
        <taxon>Bacillati</taxon>
        <taxon>Actinomycetota</taxon>
        <taxon>Actinomycetes</taxon>
        <taxon>Kitasatosporales</taxon>
        <taxon>Streptomycetaceae</taxon>
        <taxon>Streptomyces</taxon>
    </lineage>
</organism>
<evidence type="ECO:0000256" key="1">
    <source>
        <dbReference type="ARBA" id="ARBA00001974"/>
    </source>
</evidence>
<evidence type="ECO:0000256" key="6">
    <source>
        <dbReference type="SAM" id="MobiDB-lite"/>
    </source>
</evidence>
<evidence type="ECO:0000256" key="5">
    <source>
        <dbReference type="ARBA" id="ARBA00023002"/>
    </source>
</evidence>
<accession>A0ABS1MM92</accession>
<keyword evidence="9" id="KW-1185">Reference proteome</keyword>
<dbReference type="EMBL" id="JAERRI010000003">
    <property type="protein sequence ID" value="MBL1088882.1"/>
    <property type="molecule type" value="Genomic_DNA"/>
</dbReference>